<comment type="caution">
    <text evidence="2">The sequence shown here is derived from an EMBL/GenBank/DDBJ whole genome shotgun (WGS) entry which is preliminary data.</text>
</comment>
<dbReference type="InterPro" id="IPR000182">
    <property type="entry name" value="GNAT_dom"/>
</dbReference>
<reference evidence="2 3" key="1">
    <citation type="journal article" date="2021" name="Int. J. Syst. Evol. Microbiol.">
        <title>Amazonocrinis nigriterrae gen. nov., sp. nov., Atlanticothrix silvestris gen. nov., sp. nov. and Dendronalium phyllosphericum gen. nov., sp. nov., nostocacean cyanobacteria from Brazilian environments.</title>
        <authorList>
            <person name="Alvarenga D.O."/>
            <person name="Andreote A.P.D."/>
            <person name="Branco L.H.Z."/>
            <person name="Delbaje E."/>
            <person name="Cruz R.B."/>
            <person name="Varani A.M."/>
            <person name="Fiore M.F."/>
        </authorList>
    </citation>
    <scope>NUCLEOTIDE SEQUENCE [LARGE SCALE GENOMIC DNA]</scope>
    <source>
        <strain evidence="2 3">CENA369</strain>
    </source>
</reference>
<evidence type="ECO:0000313" key="2">
    <source>
        <dbReference type="EMBL" id="MBH8575442.1"/>
    </source>
</evidence>
<proteinExistence type="predicted"/>
<name>A0A8J7IAR3_9NOST</name>
<dbReference type="InterPro" id="IPR016181">
    <property type="entry name" value="Acyl_CoA_acyltransferase"/>
</dbReference>
<organism evidence="2 3">
    <name type="scientific">Dendronalium phyllosphericum CENA369</name>
    <dbReference type="NCBI Taxonomy" id="1725256"/>
    <lineage>
        <taxon>Bacteria</taxon>
        <taxon>Bacillati</taxon>
        <taxon>Cyanobacteriota</taxon>
        <taxon>Cyanophyceae</taxon>
        <taxon>Nostocales</taxon>
        <taxon>Nostocaceae</taxon>
        <taxon>Dendronalium</taxon>
        <taxon>Dendronalium phyllosphericum</taxon>
    </lineage>
</organism>
<dbReference type="RefSeq" id="WP_214434226.1">
    <property type="nucleotide sequence ID" value="NZ_CAWPUQ010000052.1"/>
</dbReference>
<dbReference type="CDD" id="cd04301">
    <property type="entry name" value="NAT_SF"/>
    <property type="match status" value="1"/>
</dbReference>
<dbReference type="Pfam" id="PF00583">
    <property type="entry name" value="Acetyltransf_1"/>
    <property type="match status" value="1"/>
</dbReference>
<dbReference type="Proteomes" id="UP000662314">
    <property type="component" value="Unassembled WGS sequence"/>
</dbReference>
<gene>
    <name evidence="2" type="ORF">I8752_21005</name>
</gene>
<keyword evidence="3" id="KW-1185">Reference proteome</keyword>
<dbReference type="GO" id="GO:0016747">
    <property type="term" value="F:acyltransferase activity, transferring groups other than amino-acyl groups"/>
    <property type="evidence" value="ECO:0007669"/>
    <property type="project" value="InterPro"/>
</dbReference>
<sequence>MCLSNLAIDRANLTDVTGILELAQANDAEHGGMLLGHLEREAVSKTISQMPSVVARKDNEVVGFLLSWSKTSTQMPIITTMLQAYPGTKDAYLYGPICVEENMRGQGIAAAMFAKLKNYLPQRQGILFVKANNEASLRAHRKMGMCQMTEFTYQGTKFLVFAYDG</sequence>
<evidence type="ECO:0000259" key="1">
    <source>
        <dbReference type="PROSITE" id="PS51186"/>
    </source>
</evidence>
<dbReference type="EMBL" id="JAECZA010000145">
    <property type="protein sequence ID" value="MBH8575442.1"/>
    <property type="molecule type" value="Genomic_DNA"/>
</dbReference>
<feature type="domain" description="N-acetyltransferase" evidence="1">
    <location>
        <begin position="6"/>
        <end position="165"/>
    </location>
</feature>
<dbReference type="PROSITE" id="PS51186">
    <property type="entry name" value="GNAT"/>
    <property type="match status" value="1"/>
</dbReference>
<dbReference type="Gene3D" id="3.40.630.30">
    <property type="match status" value="1"/>
</dbReference>
<dbReference type="AlphaFoldDB" id="A0A8J7IAR3"/>
<evidence type="ECO:0000313" key="3">
    <source>
        <dbReference type="Proteomes" id="UP000662314"/>
    </source>
</evidence>
<dbReference type="SUPFAM" id="SSF55729">
    <property type="entry name" value="Acyl-CoA N-acyltransferases (Nat)"/>
    <property type="match status" value="1"/>
</dbReference>
<protein>
    <submittedName>
        <fullName evidence="2">GNAT family N-acetyltransferase</fullName>
    </submittedName>
</protein>
<accession>A0A8J7IAR3</accession>